<reference evidence="5 6" key="1">
    <citation type="journal article" date="2020" name="Genome Biol. Evol.">
        <title>Rhizobium dioscoreae sp. nov., a plant growth-promoting bacterium isolated from yam (Dioscorea species).</title>
        <authorList>
            <person name="Ouyabe M."/>
            <person name="Tanaka N."/>
            <person name="Shiwa Y."/>
            <person name="Fujita N."/>
            <person name="Kikuno H."/>
            <person name="Babil P."/>
            <person name="Shiwachi H."/>
        </authorList>
    </citation>
    <scope>NUCLEOTIDE SEQUENCE [LARGE SCALE GENOMIC DNA]</scope>
    <source>
        <strain evidence="5 6">S-93</strain>
    </source>
</reference>
<dbReference type="CDD" id="cd04666">
    <property type="entry name" value="NUDIX_DIPP2_like_Nudt4"/>
    <property type="match status" value="1"/>
</dbReference>
<dbReference type="InterPro" id="IPR015797">
    <property type="entry name" value="NUDIX_hydrolase-like_dom_sf"/>
</dbReference>
<keyword evidence="2" id="KW-0479">Metal-binding</keyword>
<dbReference type="Proteomes" id="UP000390335">
    <property type="component" value="Unassembled WGS sequence"/>
</dbReference>
<dbReference type="PANTHER" id="PTHR12629">
    <property type="entry name" value="DIPHOSPHOINOSITOL POLYPHOSPHATE PHOSPHOHYDROLASE"/>
    <property type="match status" value="1"/>
</dbReference>
<evidence type="ECO:0000256" key="4">
    <source>
        <dbReference type="ARBA" id="ARBA00022842"/>
    </source>
</evidence>
<evidence type="ECO:0000313" key="5">
    <source>
        <dbReference type="EMBL" id="GES50389.1"/>
    </source>
</evidence>
<keyword evidence="6" id="KW-1185">Reference proteome</keyword>
<dbReference type="EMBL" id="BLAJ01000003">
    <property type="protein sequence ID" value="GES50389.1"/>
    <property type="molecule type" value="Genomic_DNA"/>
</dbReference>
<accession>A0ABQ0Z531</accession>
<dbReference type="InterPro" id="IPR047198">
    <property type="entry name" value="DDP-like_NUDIX"/>
</dbReference>
<comment type="cofactor">
    <cofactor evidence="1">
        <name>Mg(2+)</name>
        <dbReference type="ChEBI" id="CHEBI:18420"/>
    </cofactor>
</comment>
<keyword evidence="3" id="KW-0378">Hydrolase</keyword>
<gene>
    <name evidence="5" type="ORF">RsS93_30030</name>
</gene>
<keyword evidence="4" id="KW-0460">Magnesium</keyword>
<dbReference type="SUPFAM" id="SSF55811">
    <property type="entry name" value="Nudix"/>
    <property type="match status" value="1"/>
</dbReference>
<evidence type="ECO:0000256" key="1">
    <source>
        <dbReference type="ARBA" id="ARBA00001946"/>
    </source>
</evidence>
<name>A0ABQ0Z531_9HYPH</name>
<sequence>MPGKLSHEVAAREAYEEAGVRGVVETEPLGSFGYDKVLKDGIQVPCRVQVYALEVNELVKNFKEKGERSMEWVSCEEAAERVREPELHDLILAFARRMPAAPVVSQAE</sequence>
<dbReference type="PANTHER" id="PTHR12629:SF0">
    <property type="entry name" value="DIPHOSPHOINOSITOL-POLYPHOSPHATE DIPHOSPHATASE"/>
    <property type="match status" value="1"/>
</dbReference>
<organism evidence="5 6">
    <name type="scientific">Rhizobium dioscoreae</name>
    <dbReference type="NCBI Taxonomy" id="2653122"/>
    <lineage>
        <taxon>Bacteria</taxon>
        <taxon>Pseudomonadati</taxon>
        <taxon>Pseudomonadota</taxon>
        <taxon>Alphaproteobacteria</taxon>
        <taxon>Hyphomicrobiales</taxon>
        <taxon>Rhizobiaceae</taxon>
        <taxon>Rhizobium/Agrobacterium group</taxon>
        <taxon>Rhizobium</taxon>
    </lineage>
</organism>
<dbReference type="Gene3D" id="3.90.79.10">
    <property type="entry name" value="Nucleoside Triphosphate Pyrophosphohydrolase"/>
    <property type="match status" value="1"/>
</dbReference>
<proteinExistence type="predicted"/>
<evidence type="ECO:0000313" key="6">
    <source>
        <dbReference type="Proteomes" id="UP000390335"/>
    </source>
</evidence>
<evidence type="ECO:0000256" key="3">
    <source>
        <dbReference type="ARBA" id="ARBA00022801"/>
    </source>
</evidence>
<comment type="caution">
    <text evidence="5">The sequence shown here is derived from an EMBL/GenBank/DDBJ whole genome shotgun (WGS) entry which is preliminary data.</text>
</comment>
<evidence type="ECO:0000256" key="2">
    <source>
        <dbReference type="ARBA" id="ARBA00022723"/>
    </source>
</evidence>
<protein>
    <submittedName>
        <fullName evidence="5">Uncharacterized protein</fullName>
    </submittedName>
</protein>